<name>A0ABU1ZKJ8_9BURK</name>
<evidence type="ECO:0008006" key="4">
    <source>
        <dbReference type="Google" id="ProtNLM"/>
    </source>
</evidence>
<keyword evidence="1" id="KW-0812">Transmembrane</keyword>
<gene>
    <name evidence="2" type="ORF">J2X15_001355</name>
</gene>
<sequence length="368" mass="42102">MQRSNPENRRYVDALVQLQHSTIEIVALAIALALGINLFSSGLAQWINLSGAATTLFGVALIAVGFSYLFLKAKPALSRSIKMKGVLPISRGGEVVELSRYRFSEEMRSYVRAVAAENKAMERTWQRARFGVFGEQGTNANERAEEEGNRMVREAVEYFVLSKLSLHLSAYFTTDRAIHSDAVTTVLRRNIPQLLLDNRFLELFSKPMHERAAFQSEEDDEREGTVVFATGEDGELFDQFELILPLGTVLDRTEDGALSIKTDRFTIQLNPVFDRFSTVFPRDFEKSYLGMNFSEVHAHAVYLKIDIAFNWRSITTRKGWDYYHWLDSFIEDLDRSFSFDEFIEEIGWHTAHTVAITMKNSSRTKNKF</sequence>
<keyword evidence="1" id="KW-1133">Transmembrane helix</keyword>
<accession>A0ABU1ZKJ8</accession>
<keyword evidence="1" id="KW-0472">Membrane</keyword>
<feature type="transmembrane region" description="Helical" evidence="1">
    <location>
        <begin position="21"/>
        <end position="40"/>
    </location>
</feature>
<evidence type="ECO:0000313" key="2">
    <source>
        <dbReference type="EMBL" id="MDR7306077.1"/>
    </source>
</evidence>
<evidence type="ECO:0000256" key="1">
    <source>
        <dbReference type="SAM" id="Phobius"/>
    </source>
</evidence>
<proteinExistence type="predicted"/>
<feature type="transmembrane region" description="Helical" evidence="1">
    <location>
        <begin position="46"/>
        <end position="71"/>
    </location>
</feature>
<dbReference type="Proteomes" id="UP001268089">
    <property type="component" value="Unassembled WGS sequence"/>
</dbReference>
<evidence type="ECO:0000313" key="3">
    <source>
        <dbReference type="Proteomes" id="UP001268089"/>
    </source>
</evidence>
<keyword evidence="3" id="KW-1185">Reference proteome</keyword>
<reference evidence="2 3" key="1">
    <citation type="submission" date="2023-07" db="EMBL/GenBank/DDBJ databases">
        <title>Sorghum-associated microbial communities from plants grown in Nebraska, USA.</title>
        <authorList>
            <person name="Schachtman D."/>
        </authorList>
    </citation>
    <scope>NUCLEOTIDE SEQUENCE [LARGE SCALE GENOMIC DNA]</scope>
    <source>
        <strain evidence="2 3">BE308</strain>
    </source>
</reference>
<comment type="caution">
    <text evidence="2">The sequence shown here is derived from an EMBL/GenBank/DDBJ whole genome shotgun (WGS) entry which is preliminary data.</text>
</comment>
<dbReference type="RefSeq" id="WP_310340659.1">
    <property type="nucleotide sequence ID" value="NZ_JAVDXO010000002.1"/>
</dbReference>
<dbReference type="EMBL" id="JAVDXO010000002">
    <property type="protein sequence ID" value="MDR7306077.1"/>
    <property type="molecule type" value="Genomic_DNA"/>
</dbReference>
<organism evidence="2 3">
    <name type="scientific">Rhodoferax saidenbachensis</name>
    <dbReference type="NCBI Taxonomy" id="1484693"/>
    <lineage>
        <taxon>Bacteria</taxon>
        <taxon>Pseudomonadati</taxon>
        <taxon>Pseudomonadota</taxon>
        <taxon>Betaproteobacteria</taxon>
        <taxon>Burkholderiales</taxon>
        <taxon>Comamonadaceae</taxon>
        <taxon>Rhodoferax</taxon>
    </lineage>
</organism>
<protein>
    <recommendedName>
        <fullName evidence="4">DUF3137 domain-containing protein</fullName>
    </recommendedName>
</protein>